<dbReference type="PANTHER" id="PTHR47359">
    <property type="entry name" value="PEPTIDOGLYCAN DL-ENDOPEPTIDASE CWLO"/>
    <property type="match status" value="1"/>
</dbReference>
<feature type="region of interest" description="Disordered" evidence="6">
    <location>
        <begin position="1"/>
        <end position="21"/>
    </location>
</feature>
<name>A0ABP8B2E5_9ACTN</name>
<keyword evidence="7" id="KW-0812">Transmembrane</keyword>
<comment type="similarity">
    <text evidence="1">Belongs to the peptidase C40 family.</text>
</comment>
<keyword evidence="7" id="KW-1133">Transmembrane helix</keyword>
<evidence type="ECO:0000256" key="3">
    <source>
        <dbReference type="ARBA" id="ARBA00022801"/>
    </source>
</evidence>
<dbReference type="EMBL" id="BAABAQ010000008">
    <property type="protein sequence ID" value="GAA4196487.1"/>
    <property type="molecule type" value="Genomic_DNA"/>
</dbReference>
<dbReference type="InterPro" id="IPR051794">
    <property type="entry name" value="PG_Endopeptidase_C40"/>
</dbReference>
<keyword evidence="4" id="KW-0788">Thiol protease</keyword>
<keyword evidence="7" id="KW-0472">Membrane</keyword>
<evidence type="ECO:0000256" key="5">
    <source>
        <dbReference type="SAM" id="Coils"/>
    </source>
</evidence>
<evidence type="ECO:0000256" key="7">
    <source>
        <dbReference type="SAM" id="Phobius"/>
    </source>
</evidence>
<evidence type="ECO:0000256" key="1">
    <source>
        <dbReference type="ARBA" id="ARBA00007074"/>
    </source>
</evidence>
<comment type="caution">
    <text evidence="9">The sequence shown here is derived from an EMBL/GenBank/DDBJ whole genome shotgun (WGS) entry which is preliminary data.</text>
</comment>
<evidence type="ECO:0000259" key="8">
    <source>
        <dbReference type="PROSITE" id="PS51935"/>
    </source>
</evidence>
<reference evidence="10" key="1">
    <citation type="journal article" date="2019" name="Int. J. Syst. Evol. Microbiol.">
        <title>The Global Catalogue of Microorganisms (GCM) 10K type strain sequencing project: providing services to taxonomists for standard genome sequencing and annotation.</title>
        <authorList>
            <consortium name="The Broad Institute Genomics Platform"/>
            <consortium name="The Broad Institute Genome Sequencing Center for Infectious Disease"/>
            <person name="Wu L."/>
            <person name="Ma J."/>
        </authorList>
    </citation>
    <scope>NUCLEOTIDE SEQUENCE [LARGE SCALE GENOMIC DNA]</scope>
    <source>
        <strain evidence="10">JCM 17388</strain>
    </source>
</reference>
<keyword evidence="3" id="KW-0378">Hydrolase</keyword>
<keyword evidence="5" id="KW-0175">Coiled coil</keyword>
<accession>A0ABP8B2E5</accession>
<proteinExistence type="inferred from homology"/>
<dbReference type="PANTHER" id="PTHR47359:SF3">
    <property type="entry name" value="NLP_P60 DOMAIN-CONTAINING PROTEIN-RELATED"/>
    <property type="match status" value="1"/>
</dbReference>
<dbReference type="Pfam" id="PF00877">
    <property type="entry name" value="NLPC_P60"/>
    <property type="match status" value="1"/>
</dbReference>
<feature type="domain" description="NlpC/P60" evidence="8">
    <location>
        <begin position="234"/>
        <end position="350"/>
    </location>
</feature>
<sequence length="350" mass="38157">MVKRTRDRGGKHAGDDARCRERAPRRLRRRVAVIGLAFATLTLGTPLVAATADPEPSLQQLAKQAEKLHEEIGTLAERYNGERVKLKQAQRAAESAKKTLASSESELATRRTKATLLAQSTYMSGGLNPGLAFTQSTDPDTFLDQATTNYALQQQQSEEVAQVARAIEAAERAQASATARTSEVKKLLTEIDGNRTKIERLVARVESDLFSEVRSRAVSNRGARVRTNVPIVGSGKAAEATRWALTQQLKPYVWGAEGPNSFDCSGLVMWAYQKVGISLPHYTGDQWTAGTHVGRDELRPGDLVFFYSDLHHVGIYIGAGLMIHAPQTGDVVHIATIDNRPFAGGVRIAD</sequence>
<dbReference type="Proteomes" id="UP001501251">
    <property type="component" value="Unassembled WGS sequence"/>
</dbReference>
<dbReference type="PROSITE" id="PS51935">
    <property type="entry name" value="NLPC_P60"/>
    <property type="match status" value="1"/>
</dbReference>
<evidence type="ECO:0000313" key="9">
    <source>
        <dbReference type="EMBL" id="GAA4196487.1"/>
    </source>
</evidence>
<dbReference type="SUPFAM" id="SSF54001">
    <property type="entry name" value="Cysteine proteinases"/>
    <property type="match status" value="1"/>
</dbReference>
<feature type="transmembrane region" description="Helical" evidence="7">
    <location>
        <begin position="31"/>
        <end position="52"/>
    </location>
</feature>
<feature type="coiled-coil region" evidence="5">
    <location>
        <begin position="58"/>
        <end position="106"/>
    </location>
</feature>
<evidence type="ECO:0000256" key="2">
    <source>
        <dbReference type="ARBA" id="ARBA00022670"/>
    </source>
</evidence>
<dbReference type="Gene3D" id="3.90.1720.10">
    <property type="entry name" value="endopeptidase domain like (from Nostoc punctiforme)"/>
    <property type="match status" value="1"/>
</dbReference>
<gene>
    <name evidence="9" type="ORF">GCM10022252_43870</name>
</gene>
<keyword evidence="10" id="KW-1185">Reference proteome</keyword>
<dbReference type="InterPro" id="IPR038765">
    <property type="entry name" value="Papain-like_cys_pep_sf"/>
</dbReference>
<feature type="compositionally biased region" description="Basic and acidic residues" evidence="6">
    <location>
        <begin position="7"/>
        <end position="21"/>
    </location>
</feature>
<dbReference type="InterPro" id="IPR000064">
    <property type="entry name" value="NLP_P60_dom"/>
</dbReference>
<dbReference type="Gene3D" id="6.10.250.3150">
    <property type="match status" value="1"/>
</dbReference>
<evidence type="ECO:0000256" key="6">
    <source>
        <dbReference type="SAM" id="MobiDB-lite"/>
    </source>
</evidence>
<evidence type="ECO:0000313" key="10">
    <source>
        <dbReference type="Proteomes" id="UP001501251"/>
    </source>
</evidence>
<organism evidence="9 10">
    <name type="scientific">Streptosporangium oxazolinicum</name>
    <dbReference type="NCBI Taxonomy" id="909287"/>
    <lineage>
        <taxon>Bacteria</taxon>
        <taxon>Bacillati</taxon>
        <taxon>Actinomycetota</taxon>
        <taxon>Actinomycetes</taxon>
        <taxon>Streptosporangiales</taxon>
        <taxon>Streptosporangiaceae</taxon>
        <taxon>Streptosporangium</taxon>
    </lineage>
</organism>
<protein>
    <submittedName>
        <fullName evidence="9">C40 family peptidase</fullName>
    </submittedName>
</protein>
<keyword evidence="2" id="KW-0645">Protease</keyword>
<evidence type="ECO:0000256" key="4">
    <source>
        <dbReference type="ARBA" id="ARBA00022807"/>
    </source>
</evidence>